<dbReference type="RefSeq" id="WP_260076867.1">
    <property type="nucleotide sequence ID" value="NZ_CALUAG010000003.1"/>
</dbReference>
<feature type="transmembrane region" description="Helical" evidence="3">
    <location>
        <begin position="104"/>
        <end position="125"/>
    </location>
</feature>
<dbReference type="AlphaFoldDB" id="A0AAP4FHF7"/>
<feature type="compositionally biased region" description="Basic and acidic residues" evidence="2">
    <location>
        <begin position="1"/>
        <end position="11"/>
    </location>
</feature>
<organism evidence="5 6">
    <name type="scientific">Pseudoglutamicibacter cumminsii</name>
    <dbReference type="NCBI Taxonomy" id="156979"/>
    <lineage>
        <taxon>Bacteria</taxon>
        <taxon>Bacillati</taxon>
        <taxon>Actinomycetota</taxon>
        <taxon>Actinomycetes</taxon>
        <taxon>Micrococcales</taxon>
        <taxon>Micrococcaceae</taxon>
        <taxon>Pseudoglutamicibacter</taxon>
    </lineage>
</organism>
<dbReference type="NCBIfam" id="TIGR00350">
    <property type="entry name" value="lytR_cpsA_psr"/>
    <property type="match status" value="1"/>
</dbReference>
<evidence type="ECO:0000313" key="6">
    <source>
        <dbReference type="Proteomes" id="UP001240483"/>
    </source>
</evidence>
<accession>A0AAP4FHF7</accession>
<dbReference type="PANTHER" id="PTHR33392:SF6">
    <property type="entry name" value="POLYISOPRENYL-TEICHOIC ACID--PEPTIDOGLYCAN TEICHOIC ACID TRANSFERASE TAGU"/>
    <property type="match status" value="1"/>
</dbReference>
<comment type="similarity">
    <text evidence="1">Belongs to the LytR/CpsA/Psr (LCP) family.</text>
</comment>
<name>A0AAP4FHF7_9MICC</name>
<evidence type="ECO:0000313" key="5">
    <source>
        <dbReference type="EMBL" id="MDK6274305.1"/>
    </source>
</evidence>
<reference evidence="5" key="1">
    <citation type="submission" date="2023-05" db="EMBL/GenBank/DDBJ databases">
        <title>Cataloging the Phylogenetic Diversity of Human Bladder Bacteria.</title>
        <authorList>
            <person name="Du J."/>
        </authorList>
    </citation>
    <scope>NUCLEOTIDE SEQUENCE</scope>
    <source>
        <strain evidence="5">UMB9978</strain>
    </source>
</reference>
<keyword evidence="3" id="KW-1133">Transmembrane helix</keyword>
<evidence type="ECO:0000259" key="4">
    <source>
        <dbReference type="Pfam" id="PF03816"/>
    </source>
</evidence>
<gene>
    <name evidence="5" type="ORF">QP116_00815</name>
</gene>
<dbReference type="EMBL" id="JASODW010000001">
    <property type="protein sequence ID" value="MDK6274305.1"/>
    <property type="molecule type" value="Genomic_DNA"/>
</dbReference>
<proteinExistence type="inferred from homology"/>
<dbReference type="Proteomes" id="UP001240483">
    <property type="component" value="Unassembled WGS sequence"/>
</dbReference>
<dbReference type="PANTHER" id="PTHR33392">
    <property type="entry name" value="POLYISOPRENYL-TEICHOIC ACID--PEPTIDOGLYCAN TEICHOIC ACID TRANSFERASE TAGU"/>
    <property type="match status" value="1"/>
</dbReference>
<feature type="compositionally biased region" description="Gly residues" evidence="2">
    <location>
        <begin position="42"/>
        <end position="64"/>
    </location>
</feature>
<keyword evidence="3" id="KW-0472">Membrane</keyword>
<feature type="compositionally biased region" description="Low complexity" evidence="2">
    <location>
        <begin position="26"/>
        <end position="41"/>
    </location>
</feature>
<protein>
    <submittedName>
        <fullName evidence="5">LCP family protein</fullName>
    </submittedName>
</protein>
<keyword evidence="3" id="KW-0812">Transmembrane</keyword>
<evidence type="ECO:0000256" key="1">
    <source>
        <dbReference type="ARBA" id="ARBA00006068"/>
    </source>
</evidence>
<feature type="compositionally biased region" description="Low complexity" evidence="2">
    <location>
        <begin position="65"/>
        <end position="90"/>
    </location>
</feature>
<dbReference type="InterPro" id="IPR050922">
    <property type="entry name" value="LytR/CpsA/Psr_CW_biosynth"/>
</dbReference>
<feature type="region of interest" description="Disordered" evidence="2">
    <location>
        <begin position="1"/>
        <end position="99"/>
    </location>
</feature>
<dbReference type="Pfam" id="PF03816">
    <property type="entry name" value="LytR_cpsA_psr"/>
    <property type="match status" value="1"/>
</dbReference>
<feature type="domain" description="Cell envelope-related transcriptional attenuator" evidence="4">
    <location>
        <begin position="175"/>
        <end position="316"/>
    </location>
</feature>
<comment type="caution">
    <text evidence="5">The sequence shown here is derived from an EMBL/GenBank/DDBJ whole genome shotgun (WGS) entry which is preliminary data.</text>
</comment>
<dbReference type="InterPro" id="IPR004474">
    <property type="entry name" value="LytR_CpsA_psr"/>
</dbReference>
<evidence type="ECO:0000256" key="3">
    <source>
        <dbReference type="SAM" id="Phobius"/>
    </source>
</evidence>
<dbReference type="Gene3D" id="3.40.630.190">
    <property type="entry name" value="LCP protein"/>
    <property type="match status" value="1"/>
</dbReference>
<evidence type="ECO:0000256" key="2">
    <source>
        <dbReference type="SAM" id="MobiDB-lite"/>
    </source>
</evidence>
<sequence>MSDRRFDVDPDRYDDDQWSDEFSATSSGSSSYGSGSSYSGQQGYGGYGNGGYQSGNGYQGGPVGYGYPQQAQPWQQQQWQNREQYQQPQQPHRKRRKKKTGKRVLITLLMIVVVLVAALGGYAAVLASKFNESHAIPVAEAFPQGERPQHAAGDKSVNILLLGNDSRDGNKDAGRTDTMMLMHIPSNRDGVYVTSIMRDTWVTIPGHGEAKINAAYALGKMPLTVATLENLFNVPIDHVMTIDFSGFEGMVDALGGVTIDVPKPFDKAGTHYEGRMDVNGKQALWFVRERYAFQDGDYQRVKNQQQLVKVIFSKMLSPQTILDPVKMTNTVGAMAPYMTRDETLTGWTLMKLGASMPGIRSNDFHFMTLPNKGTGTSADGQSIVIPDMDAIGEFSKAMREGGMKDFMTRYGLAK</sequence>